<reference evidence="2" key="1">
    <citation type="submission" date="2014-09" db="EMBL/GenBank/DDBJ databases">
        <authorList>
            <person name="Mudge J."/>
            <person name="Ramaraj T."/>
            <person name="Lindquist I.E."/>
            <person name="Bharti A.K."/>
            <person name="Sundararajan A."/>
            <person name="Cameron C.T."/>
            <person name="Woodward J.E."/>
            <person name="May G.D."/>
            <person name="Brubaker C."/>
            <person name="Broadhvest J."/>
            <person name="Wilkins T.A."/>
        </authorList>
    </citation>
    <scope>NUCLEOTIDE SEQUENCE</scope>
    <source>
        <strain evidence="2">cv. AKA8401</strain>
    </source>
</reference>
<organism evidence="1 2">
    <name type="scientific">Gossypium arboreum</name>
    <name type="common">Tree cotton</name>
    <name type="synonym">Gossypium nanking</name>
    <dbReference type="NCBI Taxonomy" id="29729"/>
    <lineage>
        <taxon>Eukaryota</taxon>
        <taxon>Viridiplantae</taxon>
        <taxon>Streptophyta</taxon>
        <taxon>Embryophyta</taxon>
        <taxon>Tracheophyta</taxon>
        <taxon>Spermatophyta</taxon>
        <taxon>Magnoliopsida</taxon>
        <taxon>eudicotyledons</taxon>
        <taxon>Gunneridae</taxon>
        <taxon>Pentapetalae</taxon>
        <taxon>rosids</taxon>
        <taxon>malvids</taxon>
        <taxon>Malvales</taxon>
        <taxon>Malvaceae</taxon>
        <taxon>Malvoideae</taxon>
        <taxon>Gossypium</taxon>
    </lineage>
</organism>
<sequence>MITSFSHLSYRG</sequence>
<accession>A0A0B0PSC0</accession>
<dbReference type="Proteomes" id="UP000032142">
    <property type="component" value="Unassembled WGS sequence"/>
</dbReference>
<keyword evidence="2" id="KW-1185">Reference proteome</keyword>
<evidence type="ECO:0000313" key="1">
    <source>
        <dbReference type="EMBL" id="KHG27935.1"/>
    </source>
</evidence>
<protein>
    <submittedName>
        <fullName evidence="1">Uncharacterized protein</fullName>
    </submittedName>
</protein>
<dbReference type="EMBL" id="KN442964">
    <property type="protein sequence ID" value="KHG27935.1"/>
    <property type="molecule type" value="Genomic_DNA"/>
</dbReference>
<evidence type="ECO:0000313" key="2">
    <source>
        <dbReference type="Proteomes" id="UP000032142"/>
    </source>
</evidence>
<proteinExistence type="predicted"/>
<name>A0A0B0PSC0_GOSAR</name>
<gene>
    <name evidence="1" type="ORF">F383_34466</name>
</gene>